<evidence type="ECO:0000256" key="2">
    <source>
        <dbReference type="ARBA" id="ARBA00023136"/>
    </source>
</evidence>
<dbReference type="OMA" id="NYPNAPY"/>
<organism evidence="5 6">
    <name type="scientific">Cajanus cajan</name>
    <name type="common">Pigeon pea</name>
    <name type="synonym">Cajanus indicus</name>
    <dbReference type="NCBI Taxonomy" id="3821"/>
    <lineage>
        <taxon>Eukaryota</taxon>
        <taxon>Viridiplantae</taxon>
        <taxon>Streptophyta</taxon>
        <taxon>Embryophyta</taxon>
        <taxon>Tracheophyta</taxon>
        <taxon>Spermatophyta</taxon>
        <taxon>Magnoliopsida</taxon>
        <taxon>eudicotyledons</taxon>
        <taxon>Gunneridae</taxon>
        <taxon>Pentapetalae</taxon>
        <taxon>rosids</taxon>
        <taxon>fabids</taxon>
        <taxon>Fabales</taxon>
        <taxon>Fabaceae</taxon>
        <taxon>Papilionoideae</taxon>
        <taxon>50 kb inversion clade</taxon>
        <taxon>NPAAA clade</taxon>
        <taxon>indigoferoid/millettioid clade</taxon>
        <taxon>Phaseoleae</taxon>
        <taxon>Cajanus</taxon>
    </lineage>
</organism>
<keyword evidence="4" id="KW-0812">Transmembrane</keyword>
<dbReference type="AlphaFoldDB" id="A0A151RE49"/>
<dbReference type="STRING" id="3821.A0A151RE49"/>
<name>A0A151RE49_CAJCA</name>
<dbReference type="PANTHER" id="PTHR31234:SF2">
    <property type="entry name" value="OS05G0199100 PROTEIN"/>
    <property type="match status" value="1"/>
</dbReference>
<reference evidence="5" key="1">
    <citation type="journal article" date="2012" name="Nat. Biotechnol.">
        <title>Draft genome sequence of pigeonpea (Cajanus cajan), an orphan legume crop of resource-poor farmers.</title>
        <authorList>
            <person name="Varshney R.K."/>
            <person name="Chen W."/>
            <person name="Li Y."/>
            <person name="Bharti A.K."/>
            <person name="Saxena R.K."/>
            <person name="Schlueter J.A."/>
            <person name="Donoghue M.T."/>
            <person name="Azam S."/>
            <person name="Fan G."/>
            <person name="Whaley A.M."/>
            <person name="Farmer A.D."/>
            <person name="Sheridan J."/>
            <person name="Iwata A."/>
            <person name="Tuteja R."/>
            <person name="Penmetsa R.V."/>
            <person name="Wu W."/>
            <person name="Upadhyaya H.D."/>
            <person name="Yang S.P."/>
            <person name="Shah T."/>
            <person name="Saxena K.B."/>
            <person name="Michael T."/>
            <person name="McCombie W.R."/>
            <person name="Yang B."/>
            <person name="Zhang G."/>
            <person name="Yang H."/>
            <person name="Wang J."/>
            <person name="Spillane C."/>
            <person name="Cook D.R."/>
            <person name="May G.D."/>
            <person name="Xu X."/>
            <person name="Jackson S.A."/>
        </authorList>
    </citation>
    <scope>NUCLEOTIDE SEQUENCE [LARGE SCALE GENOMIC DNA]</scope>
</reference>
<sequence length="276" mass="30047">MGSSKERENSQTESPPSTNESSRKHTEPPPPPTATYPMHPPPHPMYYPSPQGYPQYPPGYPPGYYPQTAPYYGPPPTYHTSSAGTRCCRSFIICSCMILTCLFLMSLTLALVLRPELPAYKIASLSVTNFSTTPTLAGEWDAKVTIENPNDKLVAYFSHLKVDVVYKDGVVAVNHAPGFVLNTKEKVDMDAKGSSNGANGDMVGKATMDDLVKEKGSGSVTFGLRVSSMNMFKSGSISTRSEEIVAICEDLKVVFQNNDAGTLDNKGKPNECQVYI</sequence>
<evidence type="ECO:0000313" key="6">
    <source>
        <dbReference type="Proteomes" id="UP000075243"/>
    </source>
</evidence>
<feature type="compositionally biased region" description="Pro residues" evidence="3">
    <location>
        <begin position="28"/>
        <end position="42"/>
    </location>
</feature>
<protein>
    <recommendedName>
        <fullName evidence="7">Late embryogenesis abundant protein LEA-2 subgroup domain-containing protein</fullName>
    </recommendedName>
</protein>
<gene>
    <name evidence="5" type="ORF">KK1_037755</name>
</gene>
<dbReference type="EMBL" id="KQ483807">
    <property type="protein sequence ID" value="KYP40898.1"/>
    <property type="molecule type" value="Genomic_DNA"/>
</dbReference>
<evidence type="ECO:0000256" key="4">
    <source>
        <dbReference type="SAM" id="Phobius"/>
    </source>
</evidence>
<feature type="compositionally biased region" description="Polar residues" evidence="3">
    <location>
        <begin position="11"/>
        <end position="20"/>
    </location>
</feature>
<dbReference type="OrthoDB" id="695142at2759"/>
<dbReference type="PANTHER" id="PTHR31234">
    <property type="entry name" value="LATE EMBRYOGENESIS ABUNDANT (LEA) HYDROXYPROLINE-RICH GLYCOPROTEIN FAMILY"/>
    <property type="match status" value="1"/>
</dbReference>
<accession>A0A151RE49</accession>
<evidence type="ECO:0000256" key="3">
    <source>
        <dbReference type="SAM" id="MobiDB-lite"/>
    </source>
</evidence>
<evidence type="ECO:0000313" key="5">
    <source>
        <dbReference type="EMBL" id="KYP40898.1"/>
    </source>
</evidence>
<evidence type="ECO:0000256" key="1">
    <source>
        <dbReference type="ARBA" id="ARBA00004370"/>
    </source>
</evidence>
<evidence type="ECO:0008006" key="7">
    <source>
        <dbReference type="Google" id="ProtNLM"/>
    </source>
</evidence>
<dbReference type="Proteomes" id="UP000075243">
    <property type="component" value="Unassembled WGS sequence"/>
</dbReference>
<keyword evidence="4" id="KW-1133">Transmembrane helix</keyword>
<feature type="transmembrane region" description="Helical" evidence="4">
    <location>
        <begin position="90"/>
        <end position="113"/>
    </location>
</feature>
<dbReference type="GO" id="GO:0005886">
    <property type="term" value="C:plasma membrane"/>
    <property type="evidence" value="ECO:0007669"/>
    <property type="project" value="TreeGrafter"/>
</dbReference>
<feature type="region of interest" description="Disordered" evidence="3">
    <location>
        <begin position="1"/>
        <end position="42"/>
    </location>
</feature>
<dbReference type="InterPro" id="IPR044839">
    <property type="entry name" value="NDR1-like"/>
</dbReference>
<comment type="subcellular location">
    <subcellularLocation>
        <location evidence="1">Membrane</location>
    </subcellularLocation>
</comment>
<proteinExistence type="predicted"/>
<keyword evidence="2 4" id="KW-0472">Membrane</keyword>
<keyword evidence="6" id="KW-1185">Reference proteome</keyword>
<dbReference type="GO" id="GO:0098542">
    <property type="term" value="P:defense response to other organism"/>
    <property type="evidence" value="ECO:0007669"/>
    <property type="project" value="InterPro"/>
</dbReference>
<feature type="compositionally biased region" description="Basic and acidic residues" evidence="3">
    <location>
        <begin position="1"/>
        <end position="10"/>
    </location>
</feature>
<dbReference type="Gramene" id="C.cajan_40463.t">
    <property type="protein sequence ID" value="C.cajan_40463.t.cds1"/>
    <property type="gene ID" value="C.cajan_40463"/>
</dbReference>